<organism evidence="2">
    <name type="scientific">Cacopsylla melanoneura</name>
    <dbReference type="NCBI Taxonomy" id="428564"/>
    <lineage>
        <taxon>Eukaryota</taxon>
        <taxon>Metazoa</taxon>
        <taxon>Ecdysozoa</taxon>
        <taxon>Arthropoda</taxon>
        <taxon>Hexapoda</taxon>
        <taxon>Insecta</taxon>
        <taxon>Pterygota</taxon>
        <taxon>Neoptera</taxon>
        <taxon>Paraneoptera</taxon>
        <taxon>Hemiptera</taxon>
        <taxon>Sternorrhyncha</taxon>
        <taxon>Psylloidea</taxon>
        <taxon>Psyllidae</taxon>
        <taxon>Psyllinae</taxon>
        <taxon>Cacopsylla</taxon>
    </lineage>
</organism>
<dbReference type="EMBL" id="HBUF01258375">
    <property type="protein sequence ID" value="CAG6682212.1"/>
    <property type="molecule type" value="Transcribed_RNA"/>
</dbReference>
<name>A0A8D8T9P0_9HEMI</name>
<keyword evidence="1" id="KW-1133">Transmembrane helix</keyword>
<accession>A0A8D8T9P0</accession>
<evidence type="ECO:0000313" key="2">
    <source>
        <dbReference type="EMBL" id="CAG6682215.1"/>
    </source>
</evidence>
<keyword evidence="1" id="KW-0472">Membrane</keyword>
<dbReference type="EMBL" id="HBUF01258376">
    <property type="protein sequence ID" value="CAG6682215.1"/>
    <property type="molecule type" value="Transcribed_RNA"/>
</dbReference>
<evidence type="ECO:0000256" key="1">
    <source>
        <dbReference type="SAM" id="Phobius"/>
    </source>
</evidence>
<dbReference type="AlphaFoldDB" id="A0A8D8T9P0"/>
<sequence>MGVEISPLPCSKVLNSELQSQHLSSIDIEICTIKLMSILLVDVLHLVTVLGLTCNVPCQKAMFFTWSLFRFYFPTFILFVLGLQFIFSQAFYSGSHNRNQILQVFLERNNKDQQQF</sequence>
<reference evidence="2" key="1">
    <citation type="submission" date="2021-05" db="EMBL/GenBank/DDBJ databases">
        <authorList>
            <person name="Alioto T."/>
            <person name="Alioto T."/>
            <person name="Gomez Garrido J."/>
        </authorList>
    </citation>
    <scope>NUCLEOTIDE SEQUENCE</scope>
</reference>
<feature type="transmembrane region" description="Helical" evidence="1">
    <location>
        <begin position="71"/>
        <end position="92"/>
    </location>
</feature>
<keyword evidence="1" id="KW-0812">Transmembrane</keyword>
<proteinExistence type="predicted"/>
<dbReference type="EMBL" id="HBUF01529219">
    <property type="protein sequence ID" value="CAG6751205.1"/>
    <property type="molecule type" value="Transcribed_RNA"/>
</dbReference>
<protein>
    <submittedName>
        <fullName evidence="2">Uncharacterized protein</fullName>
    </submittedName>
</protein>
<dbReference type="EMBL" id="HBUF01529220">
    <property type="protein sequence ID" value="CAG6751210.1"/>
    <property type="molecule type" value="Transcribed_RNA"/>
</dbReference>